<protein>
    <submittedName>
        <fullName evidence="2">FI19444p1</fullName>
    </submittedName>
</protein>
<dbReference type="OrthoDB" id="6630968at2759"/>
<dbReference type="IntAct" id="H1UUE3">
    <property type="interactions" value="4"/>
</dbReference>
<accession>H1UUE3</accession>
<feature type="region of interest" description="Disordered" evidence="1">
    <location>
        <begin position="247"/>
        <end position="291"/>
    </location>
</feature>
<feature type="compositionally biased region" description="Polar residues" evidence="1">
    <location>
        <begin position="253"/>
        <end position="268"/>
    </location>
</feature>
<feature type="compositionally biased region" description="Low complexity" evidence="1">
    <location>
        <begin position="226"/>
        <end position="237"/>
    </location>
</feature>
<reference evidence="2" key="1">
    <citation type="submission" date="2012-01" db="EMBL/GenBank/DDBJ databases">
        <authorList>
            <person name="Carlson J."/>
            <person name="Booth B."/>
            <person name="Frise E."/>
            <person name="Park S."/>
            <person name="Wan K."/>
            <person name="Yu C."/>
            <person name="Celniker S."/>
        </authorList>
    </citation>
    <scope>NUCLEOTIDE SEQUENCE</scope>
</reference>
<feature type="region of interest" description="Disordered" evidence="1">
    <location>
        <begin position="222"/>
        <end position="241"/>
    </location>
</feature>
<gene>
    <name evidence="2" type="primary">CG8854-RB</name>
</gene>
<dbReference type="Bgee" id="FBgn0033702">
    <property type="expression patterns" value="Expressed in adult tracheocyte (Drosophila) in proboscis and 24 other cell types or tissues"/>
</dbReference>
<name>H1UUE3_DROME</name>
<dbReference type="VEuPathDB" id="VectorBase:FBgn0033702"/>
<dbReference type="ExpressionAtlas" id="H1UUE3">
    <property type="expression patterns" value="baseline and differential"/>
</dbReference>
<dbReference type="EMBL" id="BT133027">
    <property type="protein sequence ID" value="AEX91664.1"/>
    <property type="molecule type" value="mRNA"/>
</dbReference>
<proteinExistence type="evidence at transcript level"/>
<dbReference type="HOGENOM" id="CLU_720161_0_0_1"/>
<dbReference type="AlphaFoldDB" id="H1UUE3"/>
<organism evidence="2">
    <name type="scientific">Drosophila melanogaster</name>
    <name type="common">Fruit fly</name>
    <dbReference type="NCBI Taxonomy" id="7227"/>
    <lineage>
        <taxon>Eukaryota</taxon>
        <taxon>Metazoa</taxon>
        <taxon>Ecdysozoa</taxon>
        <taxon>Arthropoda</taxon>
        <taxon>Hexapoda</taxon>
        <taxon>Insecta</taxon>
        <taxon>Pterygota</taxon>
        <taxon>Neoptera</taxon>
        <taxon>Endopterygota</taxon>
        <taxon>Diptera</taxon>
        <taxon>Brachycera</taxon>
        <taxon>Muscomorpha</taxon>
        <taxon>Ephydroidea</taxon>
        <taxon>Drosophilidae</taxon>
        <taxon>Drosophila</taxon>
        <taxon>Sophophora</taxon>
    </lineage>
</organism>
<evidence type="ECO:0000313" key="2">
    <source>
        <dbReference type="EMBL" id="AEX91664.1"/>
    </source>
</evidence>
<sequence>MYFFFAFFSYSMRERSQTTPRRRRAGPKQALPGGSSSEGVGALESPYYTIDNTEDIYGTTLLPSQRCYVDPWDLENYDYVRKKIDDVTGGGGGDGDGEAIEPAYGGGGNSLTTSPTYGYGVGAAGAGMGVGMSATMPRPHTQSRRVSRAQCQLECCVPQRTRRRSRSARKEPLYTARSDIYGVPSRYEDYMATMTRQLHLDNGEDEEPEDLYGEEQRQLYNGFGGFSSTSSTEHPSSIGDEQPVLQRRAATMQRRSVPSEMQRSTNMVGSYGTAPHPRRKRSGKAAPMAAPPQIDFPAPPPLSPAYDYCNPYASLPYCSIPDCSECQQQIYAAPSALYGTMGGLVGGDGSRVRGSSPHHSSGGDSSLYSGIYARKFGLSKKGLLQIDYSCSWNDLDRVMQRHY</sequence>
<feature type="region of interest" description="Disordered" evidence="1">
    <location>
        <begin position="16"/>
        <end position="42"/>
    </location>
</feature>
<evidence type="ECO:0000256" key="1">
    <source>
        <dbReference type="SAM" id="MobiDB-lite"/>
    </source>
</evidence>